<name>A0A1Y2DQX7_9PEZI</name>
<dbReference type="RefSeq" id="XP_040713789.1">
    <property type="nucleotide sequence ID" value="XM_040862297.1"/>
</dbReference>
<dbReference type="InParanoid" id="A0A1Y2DQX7"/>
<dbReference type="EMBL" id="MCFJ01000010">
    <property type="protein sequence ID" value="ORY61712.1"/>
    <property type="molecule type" value="Genomic_DNA"/>
</dbReference>
<feature type="coiled-coil region" evidence="1">
    <location>
        <begin position="109"/>
        <end position="136"/>
    </location>
</feature>
<dbReference type="Pfam" id="PF14328">
    <property type="entry name" value="DUF4385"/>
    <property type="match status" value="1"/>
</dbReference>
<sequence length="139" mass="16754">MSKSPKPSTPVIQTISHAHRMIYRIGRGQQGQRFLEFDEQGDFVGMDMARKFIQMGMTRAKRYGNHAGGRKYKKEIREELPKSEEHEGKQEKEEVSKLFREVWERCRAYEGYKRRRAEFLRELREWEEIKKEEEVKVET</sequence>
<protein>
    <submittedName>
        <fullName evidence="3">Uncharacterized protein</fullName>
    </submittedName>
</protein>
<feature type="compositionally biased region" description="Basic and acidic residues" evidence="2">
    <location>
        <begin position="75"/>
        <end position="92"/>
    </location>
</feature>
<dbReference type="AlphaFoldDB" id="A0A1Y2DQX7"/>
<comment type="caution">
    <text evidence="3">The sequence shown here is derived from an EMBL/GenBank/DDBJ whole genome shotgun (WGS) entry which is preliminary data.</text>
</comment>
<accession>A0A1Y2DQX7</accession>
<evidence type="ECO:0000256" key="2">
    <source>
        <dbReference type="SAM" id="MobiDB-lite"/>
    </source>
</evidence>
<feature type="compositionally biased region" description="Basic residues" evidence="2">
    <location>
        <begin position="64"/>
        <end position="74"/>
    </location>
</feature>
<evidence type="ECO:0000313" key="3">
    <source>
        <dbReference type="EMBL" id="ORY61712.1"/>
    </source>
</evidence>
<evidence type="ECO:0000256" key="1">
    <source>
        <dbReference type="SAM" id="Coils"/>
    </source>
</evidence>
<dbReference type="InterPro" id="IPR025494">
    <property type="entry name" value="DUF4385"/>
</dbReference>
<keyword evidence="1" id="KW-0175">Coiled coil</keyword>
<organism evidence="3 4">
    <name type="scientific">Pseudomassariella vexata</name>
    <dbReference type="NCBI Taxonomy" id="1141098"/>
    <lineage>
        <taxon>Eukaryota</taxon>
        <taxon>Fungi</taxon>
        <taxon>Dikarya</taxon>
        <taxon>Ascomycota</taxon>
        <taxon>Pezizomycotina</taxon>
        <taxon>Sordariomycetes</taxon>
        <taxon>Xylariomycetidae</taxon>
        <taxon>Amphisphaeriales</taxon>
        <taxon>Pseudomassariaceae</taxon>
        <taxon>Pseudomassariella</taxon>
    </lineage>
</organism>
<dbReference type="GeneID" id="63778509"/>
<proteinExistence type="predicted"/>
<dbReference type="OrthoDB" id="2589819at2759"/>
<keyword evidence="4" id="KW-1185">Reference proteome</keyword>
<feature type="region of interest" description="Disordered" evidence="2">
    <location>
        <begin position="64"/>
        <end position="92"/>
    </location>
</feature>
<reference evidence="3 4" key="1">
    <citation type="submission" date="2016-07" db="EMBL/GenBank/DDBJ databases">
        <title>Pervasive Adenine N6-methylation of Active Genes in Fungi.</title>
        <authorList>
            <consortium name="DOE Joint Genome Institute"/>
            <person name="Mondo S.J."/>
            <person name="Dannebaum R.O."/>
            <person name="Kuo R.C."/>
            <person name="Labutti K."/>
            <person name="Haridas S."/>
            <person name="Kuo A."/>
            <person name="Salamov A."/>
            <person name="Ahrendt S.R."/>
            <person name="Lipzen A."/>
            <person name="Sullivan W."/>
            <person name="Andreopoulos W.B."/>
            <person name="Clum A."/>
            <person name="Lindquist E."/>
            <person name="Daum C."/>
            <person name="Ramamoorthy G.K."/>
            <person name="Gryganskyi A."/>
            <person name="Culley D."/>
            <person name="Magnuson J.K."/>
            <person name="James T.Y."/>
            <person name="O'Malley M.A."/>
            <person name="Stajich J.E."/>
            <person name="Spatafora J.W."/>
            <person name="Visel A."/>
            <person name="Grigoriev I.V."/>
        </authorList>
    </citation>
    <scope>NUCLEOTIDE SEQUENCE [LARGE SCALE GENOMIC DNA]</scope>
    <source>
        <strain evidence="3 4">CBS 129021</strain>
    </source>
</reference>
<evidence type="ECO:0000313" key="4">
    <source>
        <dbReference type="Proteomes" id="UP000193689"/>
    </source>
</evidence>
<dbReference type="Proteomes" id="UP000193689">
    <property type="component" value="Unassembled WGS sequence"/>
</dbReference>
<gene>
    <name evidence="3" type="ORF">BCR38DRAFT_459515</name>
</gene>